<protein>
    <submittedName>
        <fullName evidence="1">Uncharacterized protein</fullName>
    </submittedName>
</protein>
<accession>A0A2T7PL61</accession>
<dbReference type="SUPFAM" id="SSF53850">
    <property type="entry name" value="Periplasmic binding protein-like II"/>
    <property type="match status" value="1"/>
</dbReference>
<dbReference type="STRING" id="400727.A0A2T7PL61"/>
<dbReference type="Gene3D" id="3.40.190.10">
    <property type="entry name" value="Periplasmic binding protein-like II"/>
    <property type="match status" value="2"/>
</dbReference>
<organism evidence="1 2">
    <name type="scientific">Pomacea canaliculata</name>
    <name type="common">Golden apple snail</name>
    <dbReference type="NCBI Taxonomy" id="400727"/>
    <lineage>
        <taxon>Eukaryota</taxon>
        <taxon>Metazoa</taxon>
        <taxon>Spiralia</taxon>
        <taxon>Lophotrochozoa</taxon>
        <taxon>Mollusca</taxon>
        <taxon>Gastropoda</taxon>
        <taxon>Caenogastropoda</taxon>
        <taxon>Architaenioglossa</taxon>
        <taxon>Ampullarioidea</taxon>
        <taxon>Ampullariidae</taxon>
        <taxon>Pomacea</taxon>
    </lineage>
</organism>
<sequence>MLLADSTMNIYHNQRKPCTTMMVRPQPRLQGLRCRHSLRSDLRAPINIAVLQLREVARELHKLERKWWYDKGECGQNIK</sequence>
<dbReference type="AlphaFoldDB" id="A0A2T7PL61"/>
<dbReference type="Proteomes" id="UP000245119">
    <property type="component" value="Linkage Group LG3"/>
</dbReference>
<comment type="caution">
    <text evidence="1">The sequence shown here is derived from an EMBL/GenBank/DDBJ whole genome shotgun (WGS) entry which is preliminary data.</text>
</comment>
<name>A0A2T7PL61_POMCA</name>
<gene>
    <name evidence="1" type="ORF">C0Q70_05422</name>
</gene>
<keyword evidence="2" id="KW-1185">Reference proteome</keyword>
<evidence type="ECO:0000313" key="1">
    <source>
        <dbReference type="EMBL" id="PVD34159.1"/>
    </source>
</evidence>
<evidence type="ECO:0000313" key="2">
    <source>
        <dbReference type="Proteomes" id="UP000245119"/>
    </source>
</evidence>
<dbReference type="EMBL" id="PZQS01000003">
    <property type="protein sequence ID" value="PVD34159.1"/>
    <property type="molecule type" value="Genomic_DNA"/>
</dbReference>
<reference evidence="1 2" key="1">
    <citation type="submission" date="2018-04" db="EMBL/GenBank/DDBJ databases">
        <title>The genome of golden apple snail Pomacea canaliculata provides insight into stress tolerance and invasive adaptation.</title>
        <authorList>
            <person name="Liu C."/>
            <person name="Liu B."/>
            <person name="Ren Y."/>
            <person name="Zhang Y."/>
            <person name="Wang H."/>
            <person name="Li S."/>
            <person name="Jiang F."/>
            <person name="Yin L."/>
            <person name="Zhang G."/>
            <person name="Qian W."/>
            <person name="Fan W."/>
        </authorList>
    </citation>
    <scope>NUCLEOTIDE SEQUENCE [LARGE SCALE GENOMIC DNA]</scope>
    <source>
        <strain evidence="1">SZHN2017</strain>
        <tissue evidence="1">Muscle</tissue>
    </source>
</reference>
<proteinExistence type="predicted"/>